<gene>
    <name evidence="1" type="ORF">LCGC14_0443760</name>
</gene>
<proteinExistence type="predicted"/>
<sequence>MIVLRHHGLLRNTRLELVDATALAPDTIRYSLHRLEAIGAVRIYGAQGGNRGSRPLVYTLTDRALELLRG</sequence>
<comment type="caution">
    <text evidence="1">The sequence shown here is derived from an EMBL/GenBank/DDBJ whole genome shotgun (WGS) entry which is preliminary data.</text>
</comment>
<dbReference type="AlphaFoldDB" id="A0A0F9SJQ9"/>
<evidence type="ECO:0000313" key="1">
    <source>
        <dbReference type="EMBL" id="KKN69200.1"/>
    </source>
</evidence>
<dbReference type="SUPFAM" id="SSF46785">
    <property type="entry name" value="Winged helix' DNA-binding domain"/>
    <property type="match status" value="1"/>
</dbReference>
<name>A0A0F9SJQ9_9ZZZZ</name>
<organism evidence="1">
    <name type="scientific">marine sediment metagenome</name>
    <dbReference type="NCBI Taxonomy" id="412755"/>
    <lineage>
        <taxon>unclassified sequences</taxon>
        <taxon>metagenomes</taxon>
        <taxon>ecological metagenomes</taxon>
    </lineage>
</organism>
<dbReference type="EMBL" id="LAZR01000431">
    <property type="protein sequence ID" value="KKN69200.1"/>
    <property type="molecule type" value="Genomic_DNA"/>
</dbReference>
<reference evidence="1" key="1">
    <citation type="journal article" date="2015" name="Nature">
        <title>Complex archaea that bridge the gap between prokaryotes and eukaryotes.</title>
        <authorList>
            <person name="Spang A."/>
            <person name="Saw J.H."/>
            <person name="Jorgensen S.L."/>
            <person name="Zaremba-Niedzwiedzka K."/>
            <person name="Martijn J."/>
            <person name="Lind A.E."/>
            <person name="van Eijk R."/>
            <person name="Schleper C."/>
            <person name="Guy L."/>
            <person name="Ettema T.J."/>
        </authorList>
    </citation>
    <scope>NUCLEOTIDE SEQUENCE</scope>
</reference>
<evidence type="ECO:0008006" key="2">
    <source>
        <dbReference type="Google" id="ProtNLM"/>
    </source>
</evidence>
<protein>
    <recommendedName>
        <fullName evidence="2">HTH marR-type domain-containing protein</fullName>
    </recommendedName>
</protein>
<dbReference type="InterPro" id="IPR036390">
    <property type="entry name" value="WH_DNA-bd_sf"/>
</dbReference>
<accession>A0A0F9SJQ9</accession>